<dbReference type="Pfam" id="PF06963">
    <property type="entry name" value="FPN1"/>
    <property type="match status" value="1"/>
</dbReference>
<gene>
    <name evidence="8" type="ORF">L9F63_007792</name>
</gene>
<evidence type="ECO:0000256" key="6">
    <source>
        <dbReference type="ARBA" id="ARBA00023136"/>
    </source>
</evidence>
<dbReference type="EMBL" id="JASPKZ010010241">
    <property type="protein sequence ID" value="KAJ9575057.1"/>
    <property type="molecule type" value="Genomic_DNA"/>
</dbReference>
<reference evidence="8" key="2">
    <citation type="submission" date="2023-05" db="EMBL/GenBank/DDBJ databases">
        <authorList>
            <person name="Fouks B."/>
        </authorList>
    </citation>
    <scope>NUCLEOTIDE SEQUENCE</scope>
    <source>
        <strain evidence="8">Stay&amp;Tobe</strain>
        <tissue evidence="8">Testes</tissue>
    </source>
</reference>
<evidence type="ECO:0000256" key="3">
    <source>
        <dbReference type="ARBA" id="ARBA00022448"/>
    </source>
</evidence>
<sequence>MWWFAGGIFMKDLSSSKHSNFMLTGIFTFALSGSVVAFGASVGRWVDNTPRLKAARLALLAQNTLLVICASTVAIMFENWEKVSTLWDGSLLIILQIVVVTTAALSRVASIGTSIVMQKDWIVVLANGDLNQLAKVNSVFRSIDLTTQIVAPLIVGIVQDEISKLASAIMIAVWNIVSMCIEYYLLWLIYKENANLSTKEIKVHSPKCVARYADHAVCPEDPEDKVNCLQYRLQTFLYDWLTYIKHPIRMAGVGLSCLYMTVLGFDTVTTAYGNTQITVLMLGIAQGFAALCGMIGSLSYPMLRKRLGLNSTGVMGFSLQFIALIPCVVSIWLPGSPFDASTINLTWEPSPANTTVTMISVEEVSSNNKVISIFTFFGGVILSRYGLWLADISVTQTMQERISENKRGVINGIQDSLNMGMDMLKSLLVILFPYPQQFGFLIIISYVSILLGLIFYLFYYFTYSQFFEPDNIVSSAKESAASKYTSNGETGTESILNTIS</sequence>
<keyword evidence="5 7" id="KW-1133">Transmembrane helix</keyword>
<dbReference type="PANTHER" id="PTHR11660:SF57">
    <property type="entry name" value="SOLUTE CARRIER FAMILY 40 MEMBER"/>
    <property type="match status" value="1"/>
</dbReference>
<evidence type="ECO:0000256" key="2">
    <source>
        <dbReference type="ARBA" id="ARBA00006279"/>
    </source>
</evidence>
<keyword evidence="4 7" id="KW-0812">Transmembrane</keyword>
<feature type="transmembrane region" description="Helical" evidence="7">
    <location>
        <begin position="20"/>
        <end position="42"/>
    </location>
</feature>
<feature type="transmembrane region" description="Helical" evidence="7">
    <location>
        <begin position="89"/>
        <end position="109"/>
    </location>
</feature>
<evidence type="ECO:0000313" key="9">
    <source>
        <dbReference type="Proteomes" id="UP001233999"/>
    </source>
</evidence>
<dbReference type="GO" id="GO:0005381">
    <property type="term" value="F:iron ion transmembrane transporter activity"/>
    <property type="evidence" value="ECO:0007669"/>
    <property type="project" value="UniProtKB-UniRule"/>
</dbReference>
<dbReference type="PANTHER" id="PTHR11660">
    <property type="entry name" value="SOLUTE CARRIER FAMILY 40 MEMBER"/>
    <property type="match status" value="1"/>
</dbReference>
<evidence type="ECO:0000313" key="8">
    <source>
        <dbReference type="EMBL" id="KAJ9575057.1"/>
    </source>
</evidence>
<feature type="transmembrane region" description="Helical" evidence="7">
    <location>
        <begin position="54"/>
        <end position="77"/>
    </location>
</feature>
<keyword evidence="3 7" id="KW-0813">Transport</keyword>
<evidence type="ECO:0000256" key="1">
    <source>
        <dbReference type="ARBA" id="ARBA00004141"/>
    </source>
</evidence>
<dbReference type="InterPro" id="IPR036259">
    <property type="entry name" value="MFS_trans_sf"/>
</dbReference>
<dbReference type="Proteomes" id="UP001233999">
    <property type="component" value="Unassembled WGS sequence"/>
</dbReference>
<feature type="transmembrane region" description="Helical" evidence="7">
    <location>
        <begin position="440"/>
        <end position="461"/>
    </location>
</feature>
<name>A0AAD7Z7I2_DIPPU</name>
<feature type="transmembrane region" description="Helical" evidence="7">
    <location>
        <begin position="165"/>
        <end position="190"/>
    </location>
</feature>
<proteinExistence type="inferred from homology"/>
<reference evidence="8" key="1">
    <citation type="journal article" date="2023" name="IScience">
        <title>Live-bearing cockroach genome reveals convergent evolutionary mechanisms linked to viviparity in insects and beyond.</title>
        <authorList>
            <person name="Fouks B."/>
            <person name="Harrison M.C."/>
            <person name="Mikhailova A.A."/>
            <person name="Marchal E."/>
            <person name="English S."/>
            <person name="Carruthers M."/>
            <person name="Jennings E.C."/>
            <person name="Chiamaka E.L."/>
            <person name="Frigard R.A."/>
            <person name="Pippel M."/>
            <person name="Attardo G.M."/>
            <person name="Benoit J.B."/>
            <person name="Bornberg-Bauer E."/>
            <person name="Tobe S.S."/>
        </authorList>
    </citation>
    <scope>NUCLEOTIDE SEQUENCE</scope>
    <source>
        <strain evidence="8">Stay&amp;Tobe</strain>
    </source>
</reference>
<comment type="similarity">
    <text evidence="2 7">Belongs to the ferroportin (FP) (TC 2.A.100) family. SLC40A subfamily.</text>
</comment>
<comment type="subcellular location">
    <subcellularLocation>
        <location evidence="1 7">Membrane</location>
        <topology evidence="1 7">Multi-pass membrane protein</topology>
    </subcellularLocation>
</comment>
<evidence type="ECO:0000256" key="4">
    <source>
        <dbReference type="ARBA" id="ARBA00022692"/>
    </source>
</evidence>
<feature type="transmembrane region" description="Helical" evidence="7">
    <location>
        <begin position="248"/>
        <end position="265"/>
    </location>
</feature>
<keyword evidence="9" id="KW-1185">Reference proteome</keyword>
<protein>
    <recommendedName>
        <fullName evidence="7">Solute carrier family 40 member</fullName>
    </recommendedName>
</protein>
<dbReference type="SUPFAM" id="SSF103473">
    <property type="entry name" value="MFS general substrate transporter"/>
    <property type="match status" value="1"/>
</dbReference>
<dbReference type="AlphaFoldDB" id="A0AAD7Z7I2"/>
<keyword evidence="6 7" id="KW-0472">Membrane</keyword>
<evidence type="ECO:0000256" key="5">
    <source>
        <dbReference type="ARBA" id="ARBA00022989"/>
    </source>
</evidence>
<dbReference type="InterPro" id="IPR009716">
    <property type="entry name" value="Ferroportin-1"/>
</dbReference>
<evidence type="ECO:0000256" key="7">
    <source>
        <dbReference type="RuleBase" id="RU365065"/>
    </source>
</evidence>
<organism evidence="8 9">
    <name type="scientific">Diploptera punctata</name>
    <name type="common">Pacific beetle cockroach</name>
    <dbReference type="NCBI Taxonomy" id="6984"/>
    <lineage>
        <taxon>Eukaryota</taxon>
        <taxon>Metazoa</taxon>
        <taxon>Ecdysozoa</taxon>
        <taxon>Arthropoda</taxon>
        <taxon>Hexapoda</taxon>
        <taxon>Insecta</taxon>
        <taxon>Pterygota</taxon>
        <taxon>Neoptera</taxon>
        <taxon>Polyneoptera</taxon>
        <taxon>Dictyoptera</taxon>
        <taxon>Blattodea</taxon>
        <taxon>Blaberoidea</taxon>
        <taxon>Blaberidae</taxon>
        <taxon>Diplopterinae</taxon>
        <taxon>Diploptera</taxon>
    </lineage>
</organism>
<feature type="transmembrane region" description="Helical" evidence="7">
    <location>
        <begin position="277"/>
        <end position="300"/>
    </location>
</feature>
<keyword evidence="7" id="KW-0406">Ion transport</keyword>
<feature type="transmembrane region" description="Helical" evidence="7">
    <location>
        <begin position="139"/>
        <end position="159"/>
    </location>
</feature>
<feature type="transmembrane region" description="Helical" evidence="7">
    <location>
        <begin position="312"/>
        <end position="333"/>
    </location>
</feature>
<accession>A0AAD7Z7I2</accession>
<feature type="transmembrane region" description="Helical" evidence="7">
    <location>
        <begin position="370"/>
        <end position="395"/>
    </location>
</feature>
<comment type="function">
    <text evidence="7">May be involved in iron transport and iron homeostasis.</text>
</comment>
<dbReference type="GO" id="GO:0016020">
    <property type="term" value="C:membrane"/>
    <property type="evidence" value="ECO:0007669"/>
    <property type="project" value="UniProtKB-SubCell"/>
</dbReference>
<comment type="caution">
    <text evidence="8">The sequence shown here is derived from an EMBL/GenBank/DDBJ whole genome shotgun (WGS) entry which is preliminary data.</text>
</comment>